<evidence type="ECO:0000313" key="3">
    <source>
        <dbReference type="Proteomes" id="UP000711614"/>
    </source>
</evidence>
<sequence>MNTSRTAPQLRRILLAALAALALMLPVLLAPAPAQAAATIATRVSGFAAGPATVTKGKAVTYSGQVQRASGKSWVKTGAVSVHVYFDPDGTAPKKYVRTIKTSATGYFKSATASTVSGKWSVTVPARGTYKASSSVTKYVKVVRAKVATRVGSFAAGPATVTKGKAITYSGQVQRASGSSWVKTGAVTVNVYFDPDGTAPKKLVRSLKTGSTGYFKASATSSVSGKWSAHVPAQGNYNGSYSATKYVKVAAAPKPAVTTPINKTTCPSWAPIKGNRSSMIYHMPGQRYYNITNPEACFATETAAVKAGYRKAKV</sequence>
<reference evidence="2 3" key="1">
    <citation type="submission" date="2021-03" db="EMBL/GenBank/DDBJ databases">
        <title>Sequencing the genomes of 1000 actinobacteria strains.</title>
        <authorList>
            <person name="Klenk H.-P."/>
        </authorList>
    </citation>
    <scope>NUCLEOTIDE SEQUENCE [LARGE SCALE GENOMIC DNA]</scope>
    <source>
        <strain evidence="2 3">DSM 16005</strain>
    </source>
</reference>
<feature type="signal peptide" evidence="1">
    <location>
        <begin position="1"/>
        <end position="36"/>
    </location>
</feature>
<protein>
    <submittedName>
        <fullName evidence="2">Lipopolysaccharide export system protein LptA</fullName>
    </submittedName>
</protein>
<dbReference type="RefSeq" id="WP_209680304.1">
    <property type="nucleotide sequence ID" value="NZ_JAGIOI010000001.1"/>
</dbReference>
<feature type="chain" id="PRO_5046385958" evidence="1">
    <location>
        <begin position="37"/>
        <end position="314"/>
    </location>
</feature>
<comment type="caution">
    <text evidence="2">The sequence shown here is derived from an EMBL/GenBank/DDBJ whole genome shotgun (WGS) entry which is preliminary data.</text>
</comment>
<keyword evidence="3" id="KW-1185">Reference proteome</keyword>
<proteinExistence type="predicted"/>
<evidence type="ECO:0000313" key="2">
    <source>
        <dbReference type="EMBL" id="MBP2413196.1"/>
    </source>
</evidence>
<dbReference type="Proteomes" id="UP000711614">
    <property type="component" value="Unassembled WGS sequence"/>
</dbReference>
<keyword evidence="1" id="KW-0732">Signal</keyword>
<name>A0ABS4YWR5_9MICC</name>
<dbReference type="InterPro" id="IPR006311">
    <property type="entry name" value="TAT_signal"/>
</dbReference>
<dbReference type="PROSITE" id="PS51318">
    <property type="entry name" value="TAT"/>
    <property type="match status" value="1"/>
</dbReference>
<dbReference type="EMBL" id="JAGIOI010000001">
    <property type="protein sequence ID" value="MBP2413196.1"/>
    <property type="molecule type" value="Genomic_DNA"/>
</dbReference>
<organism evidence="2 3">
    <name type="scientific">Arthrobacter stackebrandtii</name>
    <dbReference type="NCBI Taxonomy" id="272161"/>
    <lineage>
        <taxon>Bacteria</taxon>
        <taxon>Bacillati</taxon>
        <taxon>Actinomycetota</taxon>
        <taxon>Actinomycetes</taxon>
        <taxon>Micrococcales</taxon>
        <taxon>Micrococcaceae</taxon>
        <taxon>Arthrobacter</taxon>
    </lineage>
</organism>
<gene>
    <name evidence="2" type="ORF">JOF48_001995</name>
</gene>
<evidence type="ECO:0000256" key="1">
    <source>
        <dbReference type="SAM" id="SignalP"/>
    </source>
</evidence>
<accession>A0ABS4YWR5</accession>